<dbReference type="OrthoDB" id="5548448at2759"/>
<dbReference type="EMBL" id="JAAALK010000080">
    <property type="protein sequence ID" value="KAG8091969.1"/>
    <property type="molecule type" value="Genomic_DNA"/>
</dbReference>
<dbReference type="AlphaFoldDB" id="A0A8J5WQ41"/>
<organism evidence="2 3">
    <name type="scientific">Zizania palustris</name>
    <name type="common">Northern wild rice</name>
    <dbReference type="NCBI Taxonomy" id="103762"/>
    <lineage>
        <taxon>Eukaryota</taxon>
        <taxon>Viridiplantae</taxon>
        <taxon>Streptophyta</taxon>
        <taxon>Embryophyta</taxon>
        <taxon>Tracheophyta</taxon>
        <taxon>Spermatophyta</taxon>
        <taxon>Magnoliopsida</taxon>
        <taxon>Liliopsida</taxon>
        <taxon>Poales</taxon>
        <taxon>Poaceae</taxon>
        <taxon>BOP clade</taxon>
        <taxon>Oryzoideae</taxon>
        <taxon>Oryzeae</taxon>
        <taxon>Zizaniinae</taxon>
        <taxon>Zizania</taxon>
    </lineage>
</organism>
<evidence type="ECO:0000256" key="1">
    <source>
        <dbReference type="SAM" id="MobiDB-lite"/>
    </source>
</evidence>
<sequence length="132" mass="15185">MRSHRLHYLKAGPGHNSQLMESEGSNGKLQESISSHFLKLMLQLLLFDDVRRELAVRVLNDLTDLTTCITLSPRLLARANRGLPLELARPHSLYAPPTPRRYRRRASAAPALDPPRSLYPRKQEFWLIIYES</sequence>
<name>A0A8J5WQ41_ZIZPA</name>
<accession>A0A8J5WQ41</accession>
<evidence type="ECO:0000313" key="3">
    <source>
        <dbReference type="Proteomes" id="UP000729402"/>
    </source>
</evidence>
<reference evidence="2" key="1">
    <citation type="journal article" date="2021" name="bioRxiv">
        <title>Whole Genome Assembly and Annotation of Northern Wild Rice, Zizania palustris L., Supports a Whole Genome Duplication in the Zizania Genus.</title>
        <authorList>
            <person name="Haas M."/>
            <person name="Kono T."/>
            <person name="Macchietto M."/>
            <person name="Millas R."/>
            <person name="McGilp L."/>
            <person name="Shao M."/>
            <person name="Duquette J."/>
            <person name="Hirsch C.N."/>
            <person name="Kimball J."/>
        </authorList>
    </citation>
    <scope>NUCLEOTIDE SEQUENCE</scope>
    <source>
        <tissue evidence="2">Fresh leaf tissue</tissue>
    </source>
</reference>
<comment type="caution">
    <text evidence="2">The sequence shown here is derived from an EMBL/GenBank/DDBJ whole genome shotgun (WGS) entry which is preliminary data.</text>
</comment>
<feature type="region of interest" description="Disordered" evidence="1">
    <location>
        <begin position="1"/>
        <end position="26"/>
    </location>
</feature>
<gene>
    <name evidence="2" type="ORF">GUJ93_ZPchr0012g20616</name>
</gene>
<feature type="compositionally biased region" description="Polar residues" evidence="1">
    <location>
        <begin position="15"/>
        <end position="26"/>
    </location>
</feature>
<reference evidence="2" key="2">
    <citation type="submission" date="2021-02" db="EMBL/GenBank/DDBJ databases">
        <authorList>
            <person name="Kimball J.A."/>
            <person name="Haas M.W."/>
            <person name="Macchietto M."/>
            <person name="Kono T."/>
            <person name="Duquette J."/>
            <person name="Shao M."/>
        </authorList>
    </citation>
    <scope>NUCLEOTIDE SEQUENCE</scope>
    <source>
        <tissue evidence="2">Fresh leaf tissue</tissue>
    </source>
</reference>
<dbReference type="Proteomes" id="UP000729402">
    <property type="component" value="Unassembled WGS sequence"/>
</dbReference>
<proteinExistence type="predicted"/>
<evidence type="ECO:0000313" key="2">
    <source>
        <dbReference type="EMBL" id="KAG8091969.1"/>
    </source>
</evidence>
<keyword evidence="3" id="KW-1185">Reference proteome</keyword>
<protein>
    <submittedName>
        <fullName evidence="2">Uncharacterized protein</fullName>
    </submittedName>
</protein>